<dbReference type="PANTHER" id="PTHR31272">
    <property type="entry name" value="CYTOCHROME C-TYPE BIOGENESIS PROTEIN HI_1454-RELATED"/>
    <property type="match status" value="1"/>
</dbReference>
<dbReference type="GO" id="GO:0016020">
    <property type="term" value="C:membrane"/>
    <property type="evidence" value="ECO:0007669"/>
    <property type="project" value="UniProtKB-SubCell"/>
</dbReference>
<evidence type="ECO:0000313" key="8">
    <source>
        <dbReference type="EMBL" id="CUR61924.1"/>
    </source>
</evidence>
<sequence>MVATPLALLAGFVSFFSPCILPLVPAYLSYATGLAVSDMADGVARRGRMLTGAVLFVSGFGVVFVALGVAAGSLGWFTWRHMDSFTIVLGVLMIVSGVLFLGLVPSRGTPIGLKGLPGVGLGFAPVLGAMFAIVWLPCVGPVLGAILTMASSSTSPLQGGLLLVVYTIGFGLPFVAAALMWQVALRAFRVVSNHRRAVNAIAGLVMVGIGIAMLLGWWTWFTQWAQLQAVELLY</sequence>
<organism evidence="8">
    <name type="scientific">metagenome</name>
    <dbReference type="NCBI Taxonomy" id="256318"/>
    <lineage>
        <taxon>unclassified sequences</taxon>
        <taxon>metagenomes</taxon>
    </lineage>
</organism>
<evidence type="ECO:0000256" key="2">
    <source>
        <dbReference type="ARBA" id="ARBA00006143"/>
    </source>
</evidence>
<evidence type="ECO:0000256" key="4">
    <source>
        <dbReference type="ARBA" id="ARBA00022989"/>
    </source>
</evidence>
<dbReference type="Pfam" id="PF02683">
    <property type="entry name" value="DsbD_TM"/>
    <property type="match status" value="1"/>
</dbReference>
<dbReference type="PANTHER" id="PTHR31272:SF4">
    <property type="entry name" value="CYTOCHROME C-TYPE BIOGENESIS PROTEIN HI_1454-RELATED"/>
    <property type="match status" value="1"/>
</dbReference>
<evidence type="ECO:0000256" key="1">
    <source>
        <dbReference type="ARBA" id="ARBA00004141"/>
    </source>
</evidence>
<feature type="transmembrane region" description="Helical" evidence="6">
    <location>
        <begin position="116"/>
        <end position="143"/>
    </location>
</feature>
<name>A0A2P2CIW9_9ZZZZ</name>
<evidence type="ECO:0000256" key="6">
    <source>
        <dbReference type="SAM" id="Phobius"/>
    </source>
</evidence>
<feature type="transmembrane region" description="Helical" evidence="6">
    <location>
        <begin position="85"/>
        <end position="104"/>
    </location>
</feature>
<keyword evidence="3 6" id="KW-0812">Transmembrane</keyword>
<dbReference type="InterPro" id="IPR051790">
    <property type="entry name" value="Cytochrome_c-biogenesis_DsbD"/>
</dbReference>
<feature type="transmembrane region" description="Helical" evidence="6">
    <location>
        <begin position="6"/>
        <end position="28"/>
    </location>
</feature>
<gene>
    <name evidence="8" type="ORF">NOCA150224</name>
</gene>
<reference evidence="8" key="1">
    <citation type="submission" date="2015-08" db="EMBL/GenBank/DDBJ databases">
        <authorList>
            <person name="Babu N.S."/>
            <person name="Beckwith C.J."/>
            <person name="Beseler K.G."/>
            <person name="Brison A."/>
            <person name="Carone J.V."/>
            <person name="Caskin T.P."/>
            <person name="Diamond M."/>
            <person name="Durham M.E."/>
            <person name="Foxe J.M."/>
            <person name="Go M."/>
            <person name="Henderson B.A."/>
            <person name="Jones I.B."/>
            <person name="McGettigan J.A."/>
            <person name="Micheletti S.J."/>
            <person name="Nasrallah M.E."/>
            <person name="Ortiz D."/>
            <person name="Piller C.R."/>
            <person name="Privatt S.R."/>
            <person name="Schneider S.L."/>
            <person name="Sharp S."/>
            <person name="Smith T.C."/>
            <person name="Stanton J.D."/>
            <person name="Ullery H.E."/>
            <person name="Wilson R.J."/>
            <person name="Serrano M.G."/>
            <person name="Buck G."/>
            <person name="Lee V."/>
            <person name="Wang Y."/>
            <person name="Carvalho R."/>
            <person name="Voegtly L."/>
            <person name="Shi R."/>
            <person name="Duckworth R."/>
            <person name="Johnson A."/>
            <person name="Loviza R."/>
            <person name="Walstead R."/>
            <person name="Shah Z."/>
            <person name="Kiflezghi M."/>
            <person name="Wade K."/>
            <person name="Ball S.L."/>
            <person name="Bradley K.W."/>
            <person name="Asai D.J."/>
            <person name="Bowman C.A."/>
            <person name="Russell D.A."/>
            <person name="Pope W.H."/>
            <person name="Jacobs-Sera D."/>
            <person name="Hendrix R.W."/>
            <person name="Hatfull G.F."/>
        </authorList>
    </citation>
    <scope>NUCLEOTIDE SEQUENCE</scope>
</reference>
<feature type="domain" description="Cytochrome C biogenesis protein transmembrane" evidence="7">
    <location>
        <begin position="5"/>
        <end position="94"/>
    </location>
</feature>
<dbReference type="AlphaFoldDB" id="A0A2P2CIW9"/>
<dbReference type="InterPro" id="IPR003834">
    <property type="entry name" value="Cyt_c_assmbl_TM_dom"/>
</dbReference>
<protein>
    <submittedName>
        <fullName evidence="8">Putative Cytochrome c biogenesis membrane protein</fullName>
    </submittedName>
</protein>
<evidence type="ECO:0000256" key="5">
    <source>
        <dbReference type="ARBA" id="ARBA00023136"/>
    </source>
</evidence>
<evidence type="ECO:0000256" key="3">
    <source>
        <dbReference type="ARBA" id="ARBA00022692"/>
    </source>
</evidence>
<dbReference type="GO" id="GO:0017004">
    <property type="term" value="P:cytochrome complex assembly"/>
    <property type="evidence" value="ECO:0007669"/>
    <property type="project" value="InterPro"/>
</dbReference>
<feature type="transmembrane region" description="Helical" evidence="6">
    <location>
        <begin position="49"/>
        <end position="79"/>
    </location>
</feature>
<keyword evidence="4 6" id="KW-1133">Transmembrane helix</keyword>
<accession>A0A2P2CIW9</accession>
<proteinExistence type="inferred from homology"/>
<feature type="transmembrane region" description="Helical" evidence="6">
    <location>
        <begin position="163"/>
        <end position="185"/>
    </location>
</feature>
<evidence type="ECO:0000259" key="7">
    <source>
        <dbReference type="Pfam" id="PF02683"/>
    </source>
</evidence>
<keyword evidence="5 6" id="KW-0472">Membrane</keyword>
<dbReference type="EMBL" id="CZKB01000025">
    <property type="protein sequence ID" value="CUR61924.1"/>
    <property type="molecule type" value="Genomic_DNA"/>
</dbReference>
<feature type="transmembrane region" description="Helical" evidence="6">
    <location>
        <begin position="197"/>
        <end position="220"/>
    </location>
</feature>
<comment type="similarity">
    <text evidence="2">Belongs to the DsbD family.</text>
</comment>
<comment type="subcellular location">
    <subcellularLocation>
        <location evidence="1">Membrane</location>
        <topology evidence="1">Multi-pass membrane protein</topology>
    </subcellularLocation>
</comment>